<sequence length="62" mass="7185">MLTNSLVHQSSSLGFTTTLSRKPKTHGFKSCYKPRMKNPRHLTPNLEDETLFFFKSPKPFQT</sequence>
<evidence type="ECO:0000256" key="1">
    <source>
        <dbReference type="SAM" id="MobiDB-lite"/>
    </source>
</evidence>
<dbReference type="EMBL" id="JACXVP010000004">
    <property type="protein sequence ID" value="KAG5610545.1"/>
    <property type="molecule type" value="Genomic_DNA"/>
</dbReference>
<feature type="compositionally biased region" description="Polar residues" evidence="1">
    <location>
        <begin position="1"/>
        <end position="20"/>
    </location>
</feature>
<name>A0A9J5ZCG4_SOLCO</name>
<dbReference type="Proteomes" id="UP000824120">
    <property type="component" value="Chromosome 4"/>
</dbReference>
<reference evidence="2 3" key="1">
    <citation type="submission" date="2020-09" db="EMBL/GenBank/DDBJ databases">
        <title>De no assembly of potato wild relative species, Solanum commersonii.</title>
        <authorList>
            <person name="Cho K."/>
        </authorList>
    </citation>
    <scope>NUCLEOTIDE SEQUENCE [LARGE SCALE GENOMIC DNA]</scope>
    <source>
        <strain evidence="2">LZ3.2</strain>
        <tissue evidence="2">Leaf</tissue>
    </source>
</reference>
<comment type="caution">
    <text evidence="2">The sequence shown here is derived from an EMBL/GenBank/DDBJ whole genome shotgun (WGS) entry which is preliminary data.</text>
</comment>
<feature type="compositionally biased region" description="Basic residues" evidence="1">
    <location>
        <begin position="21"/>
        <end position="40"/>
    </location>
</feature>
<keyword evidence="3" id="KW-1185">Reference proteome</keyword>
<protein>
    <submittedName>
        <fullName evidence="2">Uncharacterized protein</fullName>
    </submittedName>
</protein>
<proteinExistence type="predicted"/>
<dbReference type="AlphaFoldDB" id="A0A9J5ZCG4"/>
<accession>A0A9J5ZCG4</accession>
<organism evidence="2 3">
    <name type="scientific">Solanum commersonii</name>
    <name type="common">Commerson's wild potato</name>
    <name type="synonym">Commerson's nightshade</name>
    <dbReference type="NCBI Taxonomy" id="4109"/>
    <lineage>
        <taxon>Eukaryota</taxon>
        <taxon>Viridiplantae</taxon>
        <taxon>Streptophyta</taxon>
        <taxon>Embryophyta</taxon>
        <taxon>Tracheophyta</taxon>
        <taxon>Spermatophyta</taxon>
        <taxon>Magnoliopsida</taxon>
        <taxon>eudicotyledons</taxon>
        <taxon>Gunneridae</taxon>
        <taxon>Pentapetalae</taxon>
        <taxon>asterids</taxon>
        <taxon>lamiids</taxon>
        <taxon>Solanales</taxon>
        <taxon>Solanaceae</taxon>
        <taxon>Solanoideae</taxon>
        <taxon>Solaneae</taxon>
        <taxon>Solanum</taxon>
    </lineage>
</organism>
<evidence type="ECO:0000313" key="2">
    <source>
        <dbReference type="EMBL" id="KAG5610545.1"/>
    </source>
</evidence>
<feature type="region of interest" description="Disordered" evidence="1">
    <location>
        <begin position="1"/>
        <end position="40"/>
    </location>
</feature>
<evidence type="ECO:0000313" key="3">
    <source>
        <dbReference type="Proteomes" id="UP000824120"/>
    </source>
</evidence>
<gene>
    <name evidence="2" type="ORF">H5410_021826</name>
</gene>